<feature type="compositionally biased region" description="Polar residues" evidence="1">
    <location>
        <begin position="397"/>
        <end position="414"/>
    </location>
</feature>
<accession>V9LZI8</accession>
<dbReference type="EMBL" id="KC131130">
    <property type="protein sequence ID" value="AGB07239.1"/>
    <property type="molecule type" value="Genomic_DNA"/>
</dbReference>
<evidence type="ECO:0000313" key="3">
    <source>
        <dbReference type="Proteomes" id="UP000272155"/>
    </source>
</evidence>
<dbReference type="RefSeq" id="YP_009626101.1">
    <property type="nucleotide sequence ID" value="NC_042136.1"/>
</dbReference>
<dbReference type="KEGG" id="vg:40103001"/>
<evidence type="ECO:0000256" key="1">
    <source>
        <dbReference type="SAM" id="MobiDB-lite"/>
    </source>
</evidence>
<evidence type="ECO:0000313" key="2">
    <source>
        <dbReference type="EMBL" id="AGB07239.1"/>
    </source>
</evidence>
<proteinExistence type="predicted"/>
<organism evidence="2 3">
    <name type="scientific">Vibrio phage VP4B</name>
    <dbReference type="NCBI Taxonomy" id="1262540"/>
    <lineage>
        <taxon>Viruses</taxon>
        <taxon>Duplodnaviria</taxon>
        <taxon>Heunggongvirae</taxon>
        <taxon>Uroviricota</taxon>
        <taxon>Caudoviricetes</taxon>
        <taxon>Chimalliviridae</taxon>
        <taxon>Gorgonvirinae</taxon>
        <taxon>Tidunavirus</taxon>
        <taxon>Tidunavirus VP4B</taxon>
    </lineage>
</organism>
<keyword evidence="3" id="KW-1185">Reference proteome</keyword>
<reference evidence="2 3" key="1">
    <citation type="submission" date="2012-11" db="EMBL/GenBank/DDBJ databases">
        <title>Complete genome sequence of a novel phiKZ-like Vibrio phage.</title>
        <authorList>
            <person name="Luo Z."/>
            <person name="Yu Y."/>
        </authorList>
    </citation>
    <scope>NUCLEOTIDE SEQUENCE [LARGE SCALE GENOMIC DNA]</scope>
</reference>
<dbReference type="GeneID" id="40103001"/>
<name>V9LZI8_9CAUD</name>
<sequence>MINVFNHLFFLNYLYQTVNRHSAITDHRDVIRIRETADLLGIDVSIINTFTLSEPYQLMSAMSHELTLHLAEIESFIDGVDTVIPESLETLLQNQNYEDYRKFCPDVKFDHAGFLRYVTPRKVEGGLVESGMLASHAANFSLDLEAVLRELRKDYDRDHDLLERCTREMMFIFAIFENVESKGVELFLPDDDAETIWYKKFRDGVTAVNTLVDEAPVMLTNPHEVAEEQRAEVTKAAEELNVDGMESFWLHAGNTESLHLLGVTGNEAFSEDVRKMAGKAAEMLSTAMKSLKARFDERKKEGSKEAESIKEAIDTSINKLKGKAGEVDGALIDQLKKQLDKAGFGELAAKLNGAKSFTQLTQALDSISSEFTSKIKSMKEAEDALAKAEAKVKEASTPPSGTSDGATAESQGQIKNQLSEASKDAKALMKSASDAIGVSLKGLVALRSIKATLERIEKSAEPKVDGQESWML</sequence>
<feature type="region of interest" description="Disordered" evidence="1">
    <location>
        <begin position="389"/>
        <end position="414"/>
    </location>
</feature>
<dbReference type="Proteomes" id="UP000272155">
    <property type="component" value="Segment"/>
</dbReference>
<dbReference type="OrthoDB" id="7736at10239"/>
<protein>
    <submittedName>
        <fullName evidence="2">Uncharacterized protein</fullName>
    </submittedName>
</protein>